<dbReference type="Proteomes" id="UP000292884">
    <property type="component" value="Unassembled WGS sequence"/>
</dbReference>
<reference evidence="2 3" key="1">
    <citation type="submission" date="2019-02" db="EMBL/GenBank/DDBJ databases">
        <title>Pedobacter sp. RP-1-13 sp. nov., isolated from Arctic soil.</title>
        <authorList>
            <person name="Dahal R.H."/>
        </authorList>
    </citation>
    <scope>NUCLEOTIDE SEQUENCE [LARGE SCALE GENOMIC DNA]</scope>
    <source>
        <strain evidence="2 3">RP-1-13</strain>
    </source>
</reference>
<dbReference type="OrthoDB" id="9814707at2"/>
<feature type="chain" id="PRO_5020325489" evidence="1">
    <location>
        <begin position="20"/>
        <end position="215"/>
    </location>
</feature>
<sequence length="215" mass="24566">MKRVSLLLMLFILSKGVFAQKTYKDKYFGISINEPKNWIVKDNSAFIDSLIGDKVNDSLLAKEIEVNNGSLLLATFNKYDEKKSGFIPIIQINVLNNPSVLFNDFEVDMKASANLYKSLYQDFSFITQPQSVTVNGKKSIYFSGKFTLTGTRTFQVNIGGNNYEQNQTLKYLIQTKVYAIPYGNYFFQLSFTDNLDVKDDEKLFEDLLTSIRIGK</sequence>
<keyword evidence="3" id="KW-1185">Reference proteome</keyword>
<accession>A0A4R0MRW5</accession>
<protein>
    <submittedName>
        <fullName evidence="2">Uncharacterized protein</fullName>
    </submittedName>
</protein>
<organism evidence="2 3">
    <name type="scientific">Pedobacter frigiditerrae</name>
    <dbReference type="NCBI Taxonomy" id="2530452"/>
    <lineage>
        <taxon>Bacteria</taxon>
        <taxon>Pseudomonadati</taxon>
        <taxon>Bacteroidota</taxon>
        <taxon>Sphingobacteriia</taxon>
        <taxon>Sphingobacteriales</taxon>
        <taxon>Sphingobacteriaceae</taxon>
        <taxon>Pedobacter</taxon>
    </lineage>
</organism>
<keyword evidence="1" id="KW-0732">Signal</keyword>
<feature type="signal peptide" evidence="1">
    <location>
        <begin position="1"/>
        <end position="19"/>
    </location>
</feature>
<evidence type="ECO:0000313" key="3">
    <source>
        <dbReference type="Proteomes" id="UP000292884"/>
    </source>
</evidence>
<proteinExistence type="predicted"/>
<gene>
    <name evidence="2" type="ORF">EZ428_17430</name>
</gene>
<evidence type="ECO:0000313" key="2">
    <source>
        <dbReference type="EMBL" id="TCC89473.1"/>
    </source>
</evidence>
<comment type="caution">
    <text evidence="2">The sequence shown here is derived from an EMBL/GenBank/DDBJ whole genome shotgun (WGS) entry which is preliminary data.</text>
</comment>
<name>A0A4R0MRW5_9SPHI</name>
<dbReference type="EMBL" id="SJSK01000004">
    <property type="protein sequence ID" value="TCC89473.1"/>
    <property type="molecule type" value="Genomic_DNA"/>
</dbReference>
<evidence type="ECO:0000256" key="1">
    <source>
        <dbReference type="SAM" id="SignalP"/>
    </source>
</evidence>
<dbReference type="AlphaFoldDB" id="A0A4R0MRW5"/>
<dbReference type="RefSeq" id="WP_131554460.1">
    <property type="nucleotide sequence ID" value="NZ_SJSK01000004.1"/>
</dbReference>